<proteinExistence type="predicted"/>
<gene>
    <name evidence="2" type="ORF">ACFOMD_17010</name>
</gene>
<dbReference type="PROSITE" id="PS51186">
    <property type="entry name" value="GNAT"/>
    <property type="match status" value="1"/>
</dbReference>
<organism evidence="2 3">
    <name type="scientific">Sphingoaurantiacus capsulatus</name>
    <dbReference type="NCBI Taxonomy" id="1771310"/>
    <lineage>
        <taxon>Bacteria</taxon>
        <taxon>Pseudomonadati</taxon>
        <taxon>Pseudomonadota</taxon>
        <taxon>Alphaproteobacteria</taxon>
        <taxon>Sphingomonadales</taxon>
        <taxon>Sphingosinicellaceae</taxon>
        <taxon>Sphingoaurantiacus</taxon>
    </lineage>
</organism>
<dbReference type="Proteomes" id="UP001595615">
    <property type="component" value="Unassembled WGS sequence"/>
</dbReference>
<evidence type="ECO:0000313" key="2">
    <source>
        <dbReference type="EMBL" id="MFC3714271.1"/>
    </source>
</evidence>
<dbReference type="SUPFAM" id="SSF55729">
    <property type="entry name" value="Acyl-CoA N-acyltransferases (Nat)"/>
    <property type="match status" value="1"/>
</dbReference>
<keyword evidence="3" id="KW-1185">Reference proteome</keyword>
<dbReference type="RefSeq" id="WP_380863600.1">
    <property type="nucleotide sequence ID" value="NZ_JBHRXV010000013.1"/>
</dbReference>
<dbReference type="Gene3D" id="3.40.630.30">
    <property type="match status" value="1"/>
</dbReference>
<comment type="caution">
    <text evidence="2">The sequence shown here is derived from an EMBL/GenBank/DDBJ whole genome shotgun (WGS) entry which is preliminary data.</text>
</comment>
<dbReference type="InterPro" id="IPR000182">
    <property type="entry name" value="GNAT_dom"/>
</dbReference>
<sequence length="251" mass="26654">MDVADEVARAHAEIGRLLTTGPDVWTERQPGVSAHISPLPYAGCNGLYVFGPEATAEMITSLVARVQASGLPFTVKLRSSVTGLDAMLDGLGLHFHEDLPLMAVEPDAFRPVACPPALALRTLTADEPRFHMDLVAHGLGSPRGALDLVMSEANQAKPFWGSYVGEVDGALAVTGSSIAGAEHAGLIAIATDDDFRRRGYAAALTSRMVADAFAGGARRVFLHSSEMGFRLYEALGFRKLEDLRVWVGGPA</sequence>
<accession>A0ABV7XDM8</accession>
<reference evidence="3" key="1">
    <citation type="journal article" date="2019" name="Int. J. Syst. Evol. Microbiol.">
        <title>The Global Catalogue of Microorganisms (GCM) 10K type strain sequencing project: providing services to taxonomists for standard genome sequencing and annotation.</title>
        <authorList>
            <consortium name="The Broad Institute Genomics Platform"/>
            <consortium name="The Broad Institute Genome Sequencing Center for Infectious Disease"/>
            <person name="Wu L."/>
            <person name="Ma J."/>
        </authorList>
    </citation>
    <scope>NUCLEOTIDE SEQUENCE [LARGE SCALE GENOMIC DNA]</scope>
    <source>
        <strain evidence="3">KCTC 42644</strain>
    </source>
</reference>
<name>A0ABV7XDM8_9SPHN</name>
<evidence type="ECO:0000313" key="3">
    <source>
        <dbReference type="Proteomes" id="UP001595615"/>
    </source>
</evidence>
<feature type="domain" description="N-acetyltransferase" evidence="1">
    <location>
        <begin position="118"/>
        <end position="251"/>
    </location>
</feature>
<protein>
    <submittedName>
        <fullName evidence="2">GNAT family N-acetyltransferase</fullName>
    </submittedName>
</protein>
<evidence type="ECO:0000259" key="1">
    <source>
        <dbReference type="PROSITE" id="PS51186"/>
    </source>
</evidence>
<dbReference type="Pfam" id="PF00583">
    <property type="entry name" value="Acetyltransf_1"/>
    <property type="match status" value="1"/>
</dbReference>
<dbReference type="InterPro" id="IPR016181">
    <property type="entry name" value="Acyl_CoA_acyltransferase"/>
</dbReference>
<dbReference type="CDD" id="cd04301">
    <property type="entry name" value="NAT_SF"/>
    <property type="match status" value="1"/>
</dbReference>
<dbReference type="EMBL" id="JBHRXV010000013">
    <property type="protein sequence ID" value="MFC3714271.1"/>
    <property type="molecule type" value="Genomic_DNA"/>
</dbReference>